<evidence type="ECO:0008006" key="5">
    <source>
        <dbReference type="Google" id="ProtNLM"/>
    </source>
</evidence>
<evidence type="ECO:0000313" key="3">
    <source>
        <dbReference type="EMBL" id="CAD8169120.1"/>
    </source>
</evidence>
<accession>A0A8S1UVK1</accession>
<dbReference type="EMBL" id="CAJJDP010000053">
    <property type="protein sequence ID" value="CAD8169120.1"/>
    <property type="molecule type" value="Genomic_DNA"/>
</dbReference>
<keyword evidence="4" id="KW-1185">Reference proteome</keyword>
<keyword evidence="2" id="KW-0472">Membrane</keyword>
<feature type="transmembrane region" description="Helical" evidence="2">
    <location>
        <begin position="33"/>
        <end position="58"/>
    </location>
</feature>
<dbReference type="OrthoDB" id="289947at2759"/>
<dbReference type="GO" id="GO:0008270">
    <property type="term" value="F:zinc ion binding"/>
    <property type="evidence" value="ECO:0007669"/>
    <property type="project" value="TreeGrafter"/>
</dbReference>
<dbReference type="OMA" id="DYQCASE"/>
<proteinExistence type="predicted"/>
<organism evidence="3 4">
    <name type="scientific">Paramecium octaurelia</name>
    <dbReference type="NCBI Taxonomy" id="43137"/>
    <lineage>
        <taxon>Eukaryota</taxon>
        <taxon>Sar</taxon>
        <taxon>Alveolata</taxon>
        <taxon>Ciliophora</taxon>
        <taxon>Intramacronucleata</taxon>
        <taxon>Oligohymenophorea</taxon>
        <taxon>Peniculida</taxon>
        <taxon>Parameciidae</taxon>
        <taxon>Paramecium</taxon>
    </lineage>
</organism>
<reference evidence="3" key="1">
    <citation type="submission" date="2021-01" db="EMBL/GenBank/DDBJ databases">
        <authorList>
            <consortium name="Genoscope - CEA"/>
            <person name="William W."/>
        </authorList>
    </citation>
    <scope>NUCLEOTIDE SEQUENCE</scope>
</reference>
<sequence>MKKISNQLRNVDFFSVTYTPAISDGLTYNHSSVLGGIISLIIGVLSLSYCIYYLYLWWSYSLLPKVTEDINNFTDDSQFGFLNNHIQVIANDINGKSSINPFKSDEIVVLPLILDLDDGLNWQPLISNITKDQNLDINFQMSKDKQYMILFTLCKDEYLIADYQCASEEVKQSYFSQMGNTLYTEIEFTTINPSTFEPQSFYRTYPFYIHSNAEMCSSITLHYQMNHYQIDKAFLFSTGVEEQNYISNSLNYPQYAMKEFCDQYYMSDTYGAFVILFQQQYHTVQIGYPSISEVFAAIGSIVSILFSVKYVITLLNLTQMRQSILDDIMRQYYPEFKQFKIIKNLWGKVVSVKFQGVQVEIPSYLAFQKQIHSQMACKLNYKNLLYEMSRFQFILMSFKRRNEIERFHHVGIKVPIQLSENGDSYQISEGIKNQLKTLNLRHCNTLNTKYDILTIDDALILSQDYKKNNHLSEGRSEFEPLQTTNQKQEDVERDQEFYEINYIKPNNEHDENN</sequence>
<gene>
    <name evidence="3" type="ORF">POCTA_138.1.T0530048</name>
</gene>
<protein>
    <recommendedName>
        <fullName evidence="5">Transmembrane protein</fullName>
    </recommendedName>
</protein>
<keyword evidence="2" id="KW-0812">Transmembrane</keyword>
<dbReference type="AlphaFoldDB" id="A0A8S1UVK1"/>
<evidence type="ECO:0000256" key="1">
    <source>
        <dbReference type="SAM" id="MobiDB-lite"/>
    </source>
</evidence>
<dbReference type="Proteomes" id="UP000683925">
    <property type="component" value="Unassembled WGS sequence"/>
</dbReference>
<evidence type="ECO:0000256" key="2">
    <source>
        <dbReference type="SAM" id="Phobius"/>
    </source>
</evidence>
<evidence type="ECO:0000313" key="4">
    <source>
        <dbReference type="Proteomes" id="UP000683925"/>
    </source>
</evidence>
<dbReference type="PANTHER" id="PTHR12621">
    <property type="entry name" value="CYSTEINE AND HISTIDINE-RICH DOMAIN CHORD -CONTAINING PROTEIN"/>
    <property type="match status" value="1"/>
</dbReference>
<feature type="region of interest" description="Disordered" evidence="1">
    <location>
        <begin position="471"/>
        <end position="494"/>
    </location>
</feature>
<comment type="caution">
    <text evidence="3">The sequence shown here is derived from an EMBL/GenBank/DDBJ whole genome shotgun (WGS) entry which is preliminary data.</text>
</comment>
<name>A0A8S1UVK1_PAROT</name>
<keyword evidence="2" id="KW-1133">Transmembrane helix</keyword>
<dbReference type="PANTHER" id="PTHR12621:SF7">
    <property type="entry name" value="CYSTEINE AND HISTIDINE-RICH DOMAIN-CONTAINING PROTEIN 1"/>
    <property type="match status" value="1"/>
</dbReference>